<proteinExistence type="predicted"/>
<comment type="caution">
    <text evidence="1">The sequence shown here is derived from an EMBL/GenBank/DDBJ whole genome shotgun (WGS) entry which is preliminary data.</text>
</comment>
<reference evidence="1 2" key="1">
    <citation type="submission" date="2024-01" db="EMBL/GenBank/DDBJ databases">
        <title>The genomes of 5 underutilized Papilionoideae crops provide insights into root nodulation and disease resistanc.</title>
        <authorList>
            <person name="Jiang F."/>
        </authorList>
    </citation>
    <scope>NUCLEOTIDE SEQUENCE [LARGE SCALE GENOMIC DNA]</scope>
    <source>
        <strain evidence="1">LVBAO_FW01</strain>
        <tissue evidence="1">Leaves</tissue>
    </source>
</reference>
<dbReference type="AlphaFoldDB" id="A0AAN9M0X0"/>
<evidence type="ECO:0000313" key="2">
    <source>
        <dbReference type="Proteomes" id="UP001367508"/>
    </source>
</evidence>
<name>A0AAN9M0X0_CANGL</name>
<sequence length="78" mass="9238">MEILVFELLKIFNFEYSKCNGTSMAIQKEFTDIITMSADFRVFIILDVFWMHDYEGTNIYSKELFGFIHIKCLVVPEL</sequence>
<protein>
    <submittedName>
        <fullName evidence="1">Uncharacterized protein</fullName>
    </submittedName>
</protein>
<keyword evidence="2" id="KW-1185">Reference proteome</keyword>
<dbReference type="EMBL" id="JAYMYQ010000003">
    <property type="protein sequence ID" value="KAK7345747.1"/>
    <property type="molecule type" value="Genomic_DNA"/>
</dbReference>
<dbReference type="Proteomes" id="UP001367508">
    <property type="component" value="Unassembled WGS sequence"/>
</dbReference>
<gene>
    <name evidence="1" type="ORF">VNO77_16358</name>
</gene>
<accession>A0AAN9M0X0</accession>
<evidence type="ECO:0000313" key="1">
    <source>
        <dbReference type="EMBL" id="KAK7345747.1"/>
    </source>
</evidence>
<organism evidence="1 2">
    <name type="scientific">Canavalia gladiata</name>
    <name type="common">Sword bean</name>
    <name type="synonym">Dolichos gladiatus</name>
    <dbReference type="NCBI Taxonomy" id="3824"/>
    <lineage>
        <taxon>Eukaryota</taxon>
        <taxon>Viridiplantae</taxon>
        <taxon>Streptophyta</taxon>
        <taxon>Embryophyta</taxon>
        <taxon>Tracheophyta</taxon>
        <taxon>Spermatophyta</taxon>
        <taxon>Magnoliopsida</taxon>
        <taxon>eudicotyledons</taxon>
        <taxon>Gunneridae</taxon>
        <taxon>Pentapetalae</taxon>
        <taxon>rosids</taxon>
        <taxon>fabids</taxon>
        <taxon>Fabales</taxon>
        <taxon>Fabaceae</taxon>
        <taxon>Papilionoideae</taxon>
        <taxon>50 kb inversion clade</taxon>
        <taxon>NPAAA clade</taxon>
        <taxon>indigoferoid/millettioid clade</taxon>
        <taxon>Phaseoleae</taxon>
        <taxon>Canavalia</taxon>
    </lineage>
</organism>